<dbReference type="GO" id="GO:0016020">
    <property type="term" value="C:membrane"/>
    <property type="evidence" value="ECO:0007669"/>
    <property type="project" value="UniProtKB-SubCell"/>
</dbReference>
<proteinExistence type="inferred from homology"/>
<dbReference type="InterPro" id="IPR036116">
    <property type="entry name" value="FN3_sf"/>
</dbReference>
<evidence type="ECO:0000259" key="11">
    <source>
        <dbReference type="PROSITE" id="PS50056"/>
    </source>
</evidence>
<comment type="catalytic activity">
    <reaction evidence="8">
        <text>O-phospho-L-tyrosyl-[protein] + H2O = L-tyrosyl-[protein] + phosphate</text>
        <dbReference type="Rhea" id="RHEA:10684"/>
        <dbReference type="Rhea" id="RHEA-COMP:10136"/>
        <dbReference type="Rhea" id="RHEA-COMP:20101"/>
        <dbReference type="ChEBI" id="CHEBI:15377"/>
        <dbReference type="ChEBI" id="CHEBI:43474"/>
        <dbReference type="ChEBI" id="CHEBI:46858"/>
        <dbReference type="ChEBI" id="CHEBI:61978"/>
        <dbReference type="EC" id="3.1.3.48"/>
    </reaction>
</comment>
<comment type="similarity">
    <text evidence="2">Belongs to the protein-tyrosine phosphatase family. Receptor class 5 subfamily.</text>
</comment>
<keyword evidence="4" id="KW-0732">Signal</keyword>
<dbReference type="SUPFAM" id="SSF51069">
    <property type="entry name" value="Carbonic anhydrase"/>
    <property type="match status" value="1"/>
</dbReference>
<evidence type="ECO:0000256" key="3">
    <source>
        <dbReference type="ARBA" id="ARBA00013064"/>
    </source>
</evidence>
<dbReference type="SMART" id="SM00060">
    <property type="entry name" value="FN3"/>
    <property type="match status" value="1"/>
</dbReference>
<evidence type="ECO:0000256" key="6">
    <source>
        <dbReference type="ARBA" id="ARBA00022912"/>
    </source>
</evidence>
<dbReference type="EC" id="3.1.3.48" evidence="3"/>
<dbReference type="PROSITE" id="PS50056">
    <property type="entry name" value="TYR_PHOSPHATASE_2"/>
    <property type="match status" value="1"/>
</dbReference>
<dbReference type="InterPro" id="IPR016130">
    <property type="entry name" value="Tyr_Pase_AS"/>
</dbReference>
<keyword evidence="9" id="KW-1133">Transmembrane helix</keyword>
<dbReference type="PROSITE" id="PS50853">
    <property type="entry name" value="FN3"/>
    <property type="match status" value="1"/>
</dbReference>
<evidence type="ECO:0000256" key="2">
    <source>
        <dbReference type="ARBA" id="ARBA00006246"/>
    </source>
</evidence>
<dbReference type="PROSITE" id="PS51144">
    <property type="entry name" value="ALPHA_CA_2"/>
    <property type="match status" value="1"/>
</dbReference>
<evidence type="ECO:0000256" key="4">
    <source>
        <dbReference type="ARBA" id="ARBA00022729"/>
    </source>
</evidence>
<evidence type="ECO:0000313" key="14">
    <source>
        <dbReference type="Ensembl" id="ENSPNAP00000069499.1"/>
    </source>
</evidence>
<dbReference type="InterPro" id="IPR000242">
    <property type="entry name" value="PTP_cat"/>
</dbReference>
<dbReference type="FunFam" id="3.90.190.10:FF:000068">
    <property type="entry name" value="receptor-type tyrosine-protein phosphatase zeta"/>
    <property type="match status" value="1"/>
</dbReference>
<feature type="domain" description="Fibronectin type-III" evidence="12">
    <location>
        <begin position="246"/>
        <end position="343"/>
    </location>
</feature>
<dbReference type="PANTHER" id="PTHR19134:SF461">
    <property type="entry name" value="RECEPTOR-TYPE TYROSINE-PROTEIN PHOSPHATASE ZETA"/>
    <property type="match status" value="1"/>
</dbReference>
<evidence type="ECO:0000259" key="10">
    <source>
        <dbReference type="PROSITE" id="PS50055"/>
    </source>
</evidence>
<dbReference type="SMART" id="SM00404">
    <property type="entry name" value="PTPc_motif"/>
    <property type="match status" value="2"/>
</dbReference>
<dbReference type="GO" id="GO:0004725">
    <property type="term" value="F:protein tyrosine phosphatase activity"/>
    <property type="evidence" value="ECO:0007669"/>
    <property type="project" value="UniProtKB-EC"/>
</dbReference>
<dbReference type="PANTHER" id="PTHR19134">
    <property type="entry name" value="RECEPTOR-TYPE TYROSINE-PROTEIN PHOSPHATASE"/>
    <property type="match status" value="1"/>
</dbReference>
<keyword evidence="9" id="KW-0812">Transmembrane</keyword>
<dbReference type="PROSITE" id="PS00383">
    <property type="entry name" value="TYR_PHOSPHATASE_1"/>
    <property type="match status" value="1"/>
</dbReference>
<dbReference type="Pfam" id="PF00041">
    <property type="entry name" value="fn3"/>
    <property type="match status" value="1"/>
</dbReference>
<dbReference type="PRINTS" id="PR00700">
    <property type="entry name" value="PRTYPHPHTASE"/>
</dbReference>
<dbReference type="InterPro" id="IPR029021">
    <property type="entry name" value="Prot-tyrosine_phosphatase-like"/>
</dbReference>
<dbReference type="Pfam" id="PF00102">
    <property type="entry name" value="Y_phosphatase"/>
    <property type="match status" value="2"/>
</dbReference>
<dbReference type="PROSITE" id="PS50055">
    <property type="entry name" value="TYR_PHOSPHATASE_PTP"/>
    <property type="match status" value="2"/>
</dbReference>
<dbReference type="GeneTree" id="ENSGT00940000155529"/>
<accession>A0AAR2L462</accession>
<dbReference type="InterPro" id="IPR050348">
    <property type="entry name" value="Protein-Tyr_Phosphatase"/>
</dbReference>
<dbReference type="SUPFAM" id="SSF49265">
    <property type="entry name" value="Fibronectin type III"/>
    <property type="match status" value="1"/>
</dbReference>
<reference evidence="14 15" key="1">
    <citation type="submission" date="2020-10" db="EMBL/GenBank/DDBJ databases">
        <title>Pygocentrus nattereri (red-bellied piranha) genome, fPygNat1, primary haplotype.</title>
        <authorList>
            <person name="Myers G."/>
            <person name="Meyer A."/>
            <person name="Karagic N."/>
            <person name="Pippel M."/>
            <person name="Winkler S."/>
            <person name="Tracey A."/>
            <person name="Wood J."/>
            <person name="Formenti G."/>
            <person name="Howe K."/>
            <person name="Fedrigo O."/>
            <person name="Jarvis E.D."/>
        </authorList>
    </citation>
    <scope>NUCLEOTIDE SEQUENCE [LARGE SCALE GENOMIC DNA]</scope>
</reference>
<feature type="transmembrane region" description="Helical" evidence="9">
    <location>
        <begin position="211"/>
        <end position="230"/>
    </location>
</feature>
<sequence length="1137" mass="128187">AGTLNQPLWVRKYPTCSGAKQSPINIDEDFTQVQVQYQNLQLENWNQTMYDSTITNNGKTVVVSVNGKYYISGGGLRARFRVARITFHWGRCNATSDGSEHSLGGRKFPLEMQIFCYEDKEFKSIDDALKGDGRITALAVLFEVSESSPAAEPIYNTIEAFSLLGLLPESTAKYFIYNGSLTTPPCTETVEWIVFKSTVPISETQVRATLLFYYISTCMHTPTPLLLFLWCTLLRPLCKRVLCSSEPENVQADPQNYTSIMVTWERPRAVHETSIERYLVTYQRLQGQDPPKQQFLTDGDQDVGAIIHNLLANSSYVVQVMALCTNDLTGRMSDQVIVDMPLEDPGTRFWTDHRVKTIQPETSVSLTSSPSGTMHRTSVWKTISTTKSPASTATSSTPYIHRTSTLTTLSASVKKVIHQTTQPLFIGKSVTLSLSNLDQPQHTPSNRNTMAAELLVLKCSPQSRVGMVGGVERERRTVVPLAVVSTLTVLCLLVLVAILIYWRYVKVMKCFHAAHLYVEDNASPRIITAPSTPLLLNHAALPVKEFVKHEIQSCTVDMGITTDSSNHPDNKSKNRYINILAYDHSRVKLSHNVEKDGKTGDYINANYVDGYKHPKAYIAAQGPLKASLEDFWRMVWEQNVGVIVMITNLVEKGRRKCDQYWPMENQEEYGSFLVTLKSTKNLAYYTKRTFTLRNIHEKKGSQKTHSQERTVVQYHYTQWPDMGVPEYTLPVLSFIQKSSQTQTADSGPVLVHCSAGVGRTGTYIVIDSMLKQIKAEGTVNIIGFLKHIRTQRNYLVQTEEQYVFIHDVLVEAIKCKETQVSPSHIHTYVSDLLTPGPSGKTCLEKQFKLVSQNSAKQYDYLTALKEFNMPKNRTSVLIPVDRSRVSLSTTVGDSSDYINASYVMGYHQPHEFIITQSPLPNTMLDFWRMIWDHNAQIIISLPDTEEQNKGKDCVHWPSKEQPISCETFMVTFTGDDKVCLSYEESLVIHDFILEAVKDDYVLEVRWYQAPHWPNPDGPISNAFELVNIIREESIHREGAIVVYDGYGGPSAGILCSLITLVNQLEEENSVDVYQTARMTNLMRPGVFSDVEQYQFLYKALLSLVSTKEDEKTLLSTENNGNIPLGSAKITESLESLM</sequence>
<dbReference type="Gene3D" id="3.90.190.10">
    <property type="entry name" value="Protein tyrosine phosphatase superfamily"/>
    <property type="match status" value="2"/>
</dbReference>
<keyword evidence="15" id="KW-1185">Reference proteome</keyword>
<feature type="domain" description="Tyrosine-protein phosphatase" evidence="10">
    <location>
        <begin position="843"/>
        <end position="1103"/>
    </location>
</feature>
<dbReference type="Ensembl" id="ENSPNAT00000063827.1">
    <property type="protein sequence ID" value="ENSPNAP00000069499.1"/>
    <property type="gene ID" value="ENSPNAG00000020950.2"/>
</dbReference>
<feature type="domain" description="Alpha-carbonic anhydrase" evidence="13">
    <location>
        <begin position="1"/>
        <end position="246"/>
    </location>
</feature>
<feature type="domain" description="Tyrosine-protein phosphatase" evidence="10">
    <location>
        <begin position="542"/>
        <end position="812"/>
    </location>
</feature>
<dbReference type="InterPro" id="IPR001148">
    <property type="entry name" value="CA_dom"/>
</dbReference>
<evidence type="ECO:0000256" key="7">
    <source>
        <dbReference type="ARBA" id="ARBA00023136"/>
    </source>
</evidence>
<dbReference type="InterPro" id="IPR003595">
    <property type="entry name" value="Tyr_Pase_cat"/>
</dbReference>
<name>A0AAR2L462_PYGNA</name>
<comment type="subcellular location">
    <subcellularLocation>
        <location evidence="1">Membrane</location>
        <topology evidence="1">Single-pass membrane protein</topology>
    </subcellularLocation>
</comment>
<organism evidence="14 15">
    <name type="scientific">Pygocentrus nattereri</name>
    <name type="common">Red-bellied piranha</name>
    <dbReference type="NCBI Taxonomy" id="42514"/>
    <lineage>
        <taxon>Eukaryota</taxon>
        <taxon>Metazoa</taxon>
        <taxon>Chordata</taxon>
        <taxon>Craniata</taxon>
        <taxon>Vertebrata</taxon>
        <taxon>Euteleostomi</taxon>
        <taxon>Actinopterygii</taxon>
        <taxon>Neopterygii</taxon>
        <taxon>Teleostei</taxon>
        <taxon>Ostariophysi</taxon>
        <taxon>Characiformes</taxon>
        <taxon>Characoidei</taxon>
        <taxon>Pygocentrus</taxon>
    </lineage>
</organism>
<evidence type="ECO:0000259" key="13">
    <source>
        <dbReference type="PROSITE" id="PS51144"/>
    </source>
</evidence>
<dbReference type="InterPro" id="IPR013783">
    <property type="entry name" value="Ig-like_fold"/>
</dbReference>
<dbReference type="Proteomes" id="UP001501920">
    <property type="component" value="Chromosome 1"/>
</dbReference>
<evidence type="ECO:0000256" key="1">
    <source>
        <dbReference type="ARBA" id="ARBA00004167"/>
    </source>
</evidence>
<dbReference type="AlphaFoldDB" id="A0AAR2L462"/>
<dbReference type="FunFam" id="2.60.40.10:FF:000313">
    <property type="entry name" value="Receptor-type tyrosine-protein phosphatase zeta"/>
    <property type="match status" value="1"/>
</dbReference>
<keyword evidence="5" id="KW-0378">Hydrolase</keyword>
<dbReference type="SUPFAM" id="SSF52799">
    <property type="entry name" value="(Phosphotyrosine protein) phosphatases II"/>
    <property type="match status" value="2"/>
</dbReference>
<keyword evidence="6" id="KW-0904">Protein phosphatase</keyword>
<dbReference type="Gene3D" id="2.60.40.10">
    <property type="entry name" value="Immunoglobulins"/>
    <property type="match status" value="1"/>
</dbReference>
<reference evidence="14" key="2">
    <citation type="submission" date="2025-08" db="UniProtKB">
        <authorList>
            <consortium name="Ensembl"/>
        </authorList>
    </citation>
    <scope>IDENTIFICATION</scope>
</reference>
<feature type="transmembrane region" description="Helical" evidence="9">
    <location>
        <begin position="478"/>
        <end position="502"/>
    </location>
</feature>
<dbReference type="Pfam" id="PF00194">
    <property type="entry name" value="Carb_anhydrase"/>
    <property type="match status" value="1"/>
</dbReference>
<dbReference type="FunFam" id="3.90.190.10:FF:000013">
    <property type="entry name" value="receptor-type tyrosine-protein phosphatase zeta isoform X1"/>
    <property type="match status" value="1"/>
</dbReference>
<dbReference type="SMART" id="SM01057">
    <property type="entry name" value="Carb_anhydrase"/>
    <property type="match status" value="1"/>
</dbReference>
<reference evidence="14" key="3">
    <citation type="submission" date="2025-09" db="UniProtKB">
        <authorList>
            <consortium name="Ensembl"/>
        </authorList>
    </citation>
    <scope>IDENTIFICATION</scope>
</reference>
<dbReference type="InterPro" id="IPR003961">
    <property type="entry name" value="FN3_dom"/>
</dbReference>
<evidence type="ECO:0000259" key="12">
    <source>
        <dbReference type="PROSITE" id="PS50853"/>
    </source>
</evidence>
<evidence type="ECO:0000256" key="9">
    <source>
        <dbReference type="SAM" id="Phobius"/>
    </source>
</evidence>
<keyword evidence="7 9" id="KW-0472">Membrane</keyword>
<evidence type="ECO:0000313" key="15">
    <source>
        <dbReference type="Proteomes" id="UP001501920"/>
    </source>
</evidence>
<dbReference type="InterPro" id="IPR000387">
    <property type="entry name" value="Tyr_Pase_dom"/>
</dbReference>
<evidence type="ECO:0000256" key="5">
    <source>
        <dbReference type="ARBA" id="ARBA00022801"/>
    </source>
</evidence>
<protein>
    <recommendedName>
        <fullName evidence="3">protein-tyrosine-phosphatase</fullName>
        <ecNumber evidence="3">3.1.3.48</ecNumber>
    </recommendedName>
</protein>
<dbReference type="Gene3D" id="3.10.200.10">
    <property type="entry name" value="Alpha carbonic anhydrase"/>
    <property type="match status" value="1"/>
</dbReference>
<dbReference type="InterPro" id="IPR036398">
    <property type="entry name" value="CA_dom_sf"/>
</dbReference>
<feature type="domain" description="Tyrosine specific protein phosphatases" evidence="11">
    <location>
        <begin position="729"/>
        <end position="803"/>
    </location>
</feature>
<dbReference type="SMART" id="SM00194">
    <property type="entry name" value="PTPc"/>
    <property type="match status" value="2"/>
</dbReference>
<evidence type="ECO:0000256" key="8">
    <source>
        <dbReference type="ARBA" id="ARBA00051722"/>
    </source>
</evidence>
<dbReference type="CDD" id="cd00063">
    <property type="entry name" value="FN3"/>
    <property type="match status" value="1"/>
</dbReference>